<keyword evidence="10 14" id="KW-0342">GTP-binding</keyword>
<keyword evidence="8" id="KW-0408">Iron</keyword>
<dbReference type="PANTHER" id="PTHR43185">
    <property type="entry name" value="FERROUS IRON TRANSPORT PROTEIN B"/>
    <property type="match status" value="1"/>
</dbReference>
<keyword evidence="15" id="KW-0479">Metal-binding</keyword>
<evidence type="ECO:0000256" key="12">
    <source>
        <dbReference type="ARBA" id="ARBA00031200"/>
    </source>
</evidence>
<dbReference type="CDD" id="cd01879">
    <property type="entry name" value="FeoB"/>
    <property type="match status" value="1"/>
</dbReference>
<keyword evidence="3" id="KW-1003">Cell membrane</keyword>
<dbReference type="GO" id="GO:0005886">
    <property type="term" value="C:plasma membrane"/>
    <property type="evidence" value="ECO:0007669"/>
    <property type="project" value="UniProtKB-SubCell"/>
</dbReference>
<dbReference type="GO" id="GO:0015093">
    <property type="term" value="F:ferrous iron transmembrane transporter activity"/>
    <property type="evidence" value="ECO:0007669"/>
    <property type="project" value="UniProtKB-UniRule"/>
</dbReference>
<evidence type="ECO:0000256" key="4">
    <source>
        <dbReference type="ARBA" id="ARBA00022496"/>
    </source>
</evidence>
<evidence type="ECO:0000256" key="5">
    <source>
        <dbReference type="ARBA" id="ARBA00022692"/>
    </source>
</evidence>
<dbReference type="InterPro" id="IPR027417">
    <property type="entry name" value="P-loop_NTPase"/>
</dbReference>
<protein>
    <recommendedName>
        <fullName evidence="12 13">Ferrous iron transport protein B</fullName>
    </recommendedName>
</protein>
<dbReference type="InterPro" id="IPR041069">
    <property type="entry name" value="FeoB_Cyto"/>
</dbReference>
<dbReference type="PRINTS" id="PR00326">
    <property type="entry name" value="GTP1OBG"/>
</dbReference>
<dbReference type="PANTHER" id="PTHR43185:SF1">
    <property type="entry name" value="FE(2+) TRANSPORTER FEOB"/>
    <property type="match status" value="1"/>
</dbReference>
<feature type="transmembrane region" description="Helical" evidence="16">
    <location>
        <begin position="449"/>
        <end position="467"/>
    </location>
</feature>
<feature type="binding site" evidence="15">
    <location>
        <position position="55"/>
    </location>
    <ligand>
        <name>Mg(2+)</name>
        <dbReference type="ChEBI" id="CHEBI:18420"/>
        <label>2</label>
    </ligand>
</feature>
<keyword evidence="7 16" id="KW-1133">Transmembrane helix</keyword>
<dbReference type="InterPro" id="IPR030389">
    <property type="entry name" value="G_FEOB_dom"/>
</dbReference>
<comment type="caution">
    <text evidence="18">The sequence shown here is derived from an EMBL/GenBank/DDBJ whole genome shotgun (WGS) entry which is preliminary data.</text>
</comment>
<feature type="domain" description="FeoB-type G" evidence="17">
    <location>
        <begin position="33"/>
        <end position="195"/>
    </location>
</feature>
<feature type="transmembrane region" description="Helical" evidence="16">
    <location>
        <begin position="660"/>
        <end position="682"/>
    </location>
</feature>
<dbReference type="PROSITE" id="PS51711">
    <property type="entry name" value="G_FEOB"/>
    <property type="match status" value="1"/>
</dbReference>
<dbReference type="InterPro" id="IPR003373">
    <property type="entry name" value="Fe2_transport_prot-B"/>
</dbReference>
<feature type="transmembrane region" description="Helical" evidence="16">
    <location>
        <begin position="509"/>
        <end position="531"/>
    </location>
</feature>
<evidence type="ECO:0000256" key="9">
    <source>
        <dbReference type="ARBA" id="ARBA00023065"/>
    </source>
</evidence>
<keyword evidence="2" id="KW-0813">Transport</keyword>
<dbReference type="GO" id="GO:0005525">
    <property type="term" value="F:GTP binding"/>
    <property type="evidence" value="ECO:0007669"/>
    <property type="project" value="UniProtKB-KW"/>
</dbReference>
<dbReference type="Gene3D" id="3.40.50.300">
    <property type="entry name" value="P-loop containing nucleotide triphosphate hydrolases"/>
    <property type="match status" value="1"/>
</dbReference>
<keyword evidence="11 16" id="KW-0472">Membrane</keyword>
<sequence length="727" mass="79236">MSNFCVNDWSLLGALRLLSCHHEERRESERGFDTTVAVVGNPNVGKSTLFTRMTGEITRIGNWPGVTVERKEGVRVHRGVRIRFVDLPGTYGLTATSLEETIARNYIISGEPDIVLVLVDATAPERSLYLAVQVLELTPNVIVVFTKTDEMEKLGIHVHFDKLESILKVPVVATSAIRGTGIRELLDLIVDFPAKRGFRSEQLRVDYGGLEPFILEVMHAIQESSALRGFPKRWAAVRLLEGDDDLESKLVASDEKELLAKVREIREAIKRGIGKDPVELVVSARFNYVHNLASKVVVRVERRRGIEEALEKLLSKPVLGPLASALMLFLSLLIVFSVNTGFPLNVVLDHMGLPNLAELVEGYSVSGLLERGFALLGSLIKGKLAETNPVLASLVADGIAAGVGAVLSFLPLVLMVFVFLSALEDSGVLPRLAISIDFLLNRFGFTGKAIYPLVVSLGCNVPGVLASRAASEEKERLQTVVATPFVPCQARLVVLLAFLTALFESPLSQALALISFYATGILVFLATGAVLRRLVFKVKEPPELILEAPPIHKPNLRVVWWLSWDYTKHFLKRAGTIILGLSIVTWLLSNFGSSGFTDRVEDSLAFALGRLVSPALAPFDLKGEVAWIVGFSLLVGFVAKEAILEAIVSASRGVAGVSEAIVALGLSIPQAYAILLFATLYVPCLATVAVVYQETRSVRLTAYQILYMISAAYLLSFVAYSIAKAIL</sequence>
<feature type="transmembrane region" description="Helical" evidence="16">
    <location>
        <begin position="479"/>
        <end position="503"/>
    </location>
</feature>
<dbReference type="AlphaFoldDB" id="A0A7J3ZLL5"/>
<evidence type="ECO:0000256" key="8">
    <source>
        <dbReference type="ARBA" id="ARBA00023004"/>
    </source>
</evidence>
<evidence type="ECO:0000256" key="1">
    <source>
        <dbReference type="ARBA" id="ARBA00004651"/>
    </source>
</evidence>
<feature type="transmembrane region" description="Helical" evidence="16">
    <location>
        <begin position="322"/>
        <end position="342"/>
    </location>
</feature>
<gene>
    <name evidence="18" type="primary">feoB</name>
    <name evidence="18" type="ORF">ENM78_02550</name>
</gene>
<keyword evidence="5 16" id="KW-0812">Transmembrane</keyword>
<comment type="subcellular location">
    <subcellularLocation>
        <location evidence="1">Cell membrane</location>
        <topology evidence="1">Multi-pass membrane protein</topology>
    </subcellularLocation>
</comment>
<evidence type="ECO:0000313" key="18">
    <source>
        <dbReference type="EMBL" id="HHQ80330.1"/>
    </source>
</evidence>
<dbReference type="Gene3D" id="1.10.287.1770">
    <property type="match status" value="1"/>
</dbReference>
<keyword evidence="6 14" id="KW-0547">Nucleotide-binding</keyword>
<feature type="binding site" evidence="14">
    <location>
        <begin position="86"/>
        <end position="89"/>
    </location>
    <ligand>
        <name>GTP</name>
        <dbReference type="ChEBI" id="CHEBI:37565"/>
        <label>1</label>
    </ligand>
</feature>
<name>A0A7J3ZLL5_9CREN</name>
<evidence type="ECO:0000256" key="10">
    <source>
        <dbReference type="ARBA" id="ARBA00023134"/>
    </source>
</evidence>
<evidence type="ECO:0000256" key="7">
    <source>
        <dbReference type="ARBA" id="ARBA00022989"/>
    </source>
</evidence>
<dbReference type="InterPro" id="IPR006073">
    <property type="entry name" value="GTP-bd"/>
</dbReference>
<feature type="transmembrane region" description="Helical" evidence="16">
    <location>
        <begin position="570"/>
        <end position="589"/>
    </location>
</feature>
<evidence type="ECO:0000256" key="13">
    <source>
        <dbReference type="NCBIfam" id="TIGR00437"/>
    </source>
</evidence>
<feature type="binding site" evidence="14">
    <location>
        <begin position="65"/>
        <end position="69"/>
    </location>
    <ligand>
        <name>GTP</name>
        <dbReference type="ChEBI" id="CHEBI:37565"/>
        <label>1</label>
    </ligand>
</feature>
<evidence type="ECO:0000256" key="15">
    <source>
        <dbReference type="PIRSR" id="PIRSR603373-2"/>
    </source>
</evidence>
<evidence type="ECO:0000256" key="6">
    <source>
        <dbReference type="ARBA" id="ARBA00022741"/>
    </source>
</evidence>
<feature type="transmembrane region" description="Helical" evidence="16">
    <location>
        <begin position="702"/>
        <end position="723"/>
    </location>
</feature>
<feature type="binding site" evidence="15">
    <location>
        <position position="54"/>
    </location>
    <ligand>
        <name>Mg(2+)</name>
        <dbReference type="ChEBI" id="CHEBI:18420"/>
        <label>2</label>
    </ligand>
</feature>
<feature type="transmembrane region" description="Helical" evidence="16">
    <location>
        <begin position="392"/>
        <end position="420"/>
    </location>
</feature>
<keyword evidence="15" id="KW-0460">Magnesium</keyword>
<dbReference type="Pfam" id="PF17910">
    <property type="entry name" value="FeoB_Cyto"/>
    <property type="match status" value="1"/>
</dbReference>
<evidence type="ECO:0000256" key="14">
    <source>
        <dbReference type="PIRSR" id="PIRSR603373-1"/>
    </source>
</evidence>
<keyword evidence="9" id="KW-0406">Ion transport</keyword>
<evidence type="ECO:0000259" key="17">
    <source>
        <dbReference type="PROSITE" id="PS51711"/>
    </source>
</evidence>
<evidence type="ECO:0000256" key="11">
    <source>
        <dbReference type="ARBA" id="ARBA00023136"/>
    </source>
</evidence>
<dbReference type="InterPro" id="IPR011642">
    <property type="entry name" value="Gate_dom"/>
</dbReference>
<keyword evidence="4" id="KW-0410">Iron transport</keyword>
<dbReference type="Pfam" id="PF07664">
    <property type="entry name" value="FeoB_C"/>
    <property type="match status" value="1"/>
</dbReference>
<evidence type="ECO:0000256" key="2">
    <source>
        <dbReference type="ARBA" id="ARBA00022448"/>
    </source>
</evidence>
<dbReference type="Pfam" id="PF07670">
    <property type="entry name" value="Gate"/>
    <property type="match status" value="2"/>
</dbReference>
<feature type="binding site" evidence="14">
    <location>
        <begin position="40"/>
        <end position="47"/>
    </location>
    <ligand>
        <name>GTP</name>
        <dbReference type="ChEBI" id="CHEBI:37565"/>
        <label>1</label>
    </ligand>
</feature>
<dbReference type="GO" id="GO:0046872">
    <property type="term" value="F:metal ion binding"/>
    <property type="evidence" value="ECO:0007669"/>
    <property type="project" value="UniProtKB-KW"/>
</dbReference>
<dbReference type="SUPFAM" id="SSF52540">
    <property type="entry name" value="P-loop containing nucleoside triphosphate hydrolases"/>
    <property type="match status" value="1"/>
</dbReference>
<dbReference type="InterPro" id="IPR011640">
    <property type="entry name" value="Fe2_transport_prot_B_C"/>
</dbReference>
<organism evidence="18">
    <name type="scientific">Fervidicoccus fontis</name>
    <dbReference type="NCBI Taxonomy" id="683846"/>
    <lineage>
        <taxon>Archaea</taxon>
        <taxon>Thermoproteota</taxon>
        <taxon>Thermoprotei</taxon>
        <taxon>Fervidicoccales</taxon>
        <taxon>Fervidicoccaceae</taxon>
        <taxon>Fervidicoccus</taxon>
    </lineage>
</organism>
<dbReference type="Pfam" id="PF02421">
    <property type="entry name" value="FeoB_N"/>
    <property type="match status" value="1"/>
</dbReference>
<dbReference type="InterPro" id="IPR050860">
    <property type="entry name" value="FeoB_GTPase"/>
</dbReference>
<proteinExistence type="predicted"/>
<dbReference type="NCBIfam" id="TIGR00437">
    <property type="entry name" value="feoB"/>
    <property type="match status" value="1"/>
</dbReference>
<evidence type="ECO:0000256" key="16">
    <source>
        <dbReference type="SAM" id="Phobius"/>
    </source>
</evidence>
<evidence type="ECO:0000256" key="3">
    <source>
        <dbReference type="ARBA" id="ARBA00022475"/>
    </source>
</evidence>
<accession>A0A7J3ZLL5</accession>
<reference evidence="18" key="1">
    <citation type="journal article" date="2020" name="mSystems">
        <title>Genome- and Community-Level Interaction Insights into Carbon Utilization and Element Cycling Functions of Hydrothermarchaeota in Hydrothermal Sediment.</title>
        <authorList>
            <person name="Zhou Z."/>
            <person name="Liu Y."/>
            <person name="Xu W."/>
            <person name="Pan J."/>
            <person name="Luo Z.H."/>
            <person name="Li M."/>
        </authorList>
    </citation>
    <scope>NUCLEOTIDE SEQUENCE [LARGE SCALE GENOMIC DNA]</scope>
    <source>
        <strain evidence="18">SpSt-1116</strain>
    </source>
</reference>
<dbReference type="EMBL" id="DRZC01000033">
    <property type="protein sequence ID" value="HHQ80330.1"/>
    <property type="molecule type" value="Genomic_DNA"/>
</dbReference>